<accession>A0ACA9SYW7</accession>
<dbReference type="Proteomes" id="UP000789920">
    <property type="component" value="Unassembled WGS sequence"/>
</dbReference>
<keyword evidence="2" id="KW-1185">Reference proteome</keyword>
<gene>
    <name evidence="1" type="ORF">RPERSI_LOCUS36570</name>
</gene>
<protein>
    <submittedName>
        <fullName evidence="1">31395_t:CDS:1</fullName>
    </submittedName>
</protein>
<name>A0ACA9SYW7_9GLOM</name>
<proteinExistence type="predicted"/>
<evidence type="ECO:0000313" key="1">
    <source>
        <dbReference type="EMBL" id="CAG8851450.1"/>
    </source>
</evidence>
<dbReference type="EMBL" id="CAJVQC010176295">
    <property type="protein sequence ID" value="CAG8851450.1"/>
    <property type="molecule type" value="Genomic_DNA"/>
</dbReference>
<feature type="non-terminal residue" evidence="1">
    <location>
        <position position="1"/>
    </location>
</feature>
<reference evidence="1" key="1">
    <citation type="submission" date="2021-06" db="EMBL/GenBank/DDBJ databases">
        <authorList>
            <person name="Kallberg Y."/>
            <person name="Tangrot J."/>
            <person name="Rosling A."/>
        </authorList>
    </citation>
    <scope>NUCLEOTIDE SEQUENCE</scope>
    <source>
        <strain evidence="1">MA461A</strain>
    </source>
</reference>
<comment type="caution">
    <text evidence="1">The sequence shown here is derived from an EMBL/GenBank/DDBJ whole genome shotgun (WGS) entry which is preliminary data.</text>
</comment>
<evidence type="ECO:0000313" key="2">
    <source>
        <dbReference type="Proteomes" id="UP000789920"/>
    </source>
</evidence>
<feature type="non-terminal residue" evidence="1">
    <location>
        <position position="101"/>
    </location>
</feature>
<sequence length="101" mass="12083">PLYFQYRDSEVHYLSSGAWEDFGQLYDQLKNHINLVGPLENYRFIIDDKEMNFGWTKMQIIEFLKQQKCSIEHPVRISNIEKVNESSKPLYRPISEVDKEI</sequence>
<organism evidence="1 2">
    <name type="scientific">Racocetra persica</name>
    <dbReference type="NCBI Taxonomy" id="160502"/>
    <lineage>
        <taxon>Eukaryota</taxon>
        <taxon>Fungi</taxon>
        <taxon>Fungi incertae sedis</taxon>
        <taxon>Mucoromycota</taxon>
        <taxon>Glomeromycotina</taxon>
        <taxon>Glomeromycetes</taxon>
        <taxon>Diversisporales</taxon>
        <taxon>Gigasporaceae</taxon>
        <taxon>Racocetra</taxon>
    </lineage>
</organism>